<evidence type="ECO:0000256" key="1">
    <source>
        <dbReference type="SAM" id="Phobius"/>
    </source>
</evidence>
<dbReference type="AlphaFoldDB" id="A0A1H5IMI8"/>
<gene>
    <name evidence="2" type="ORF">SAMN04490194_2135</name>
</gene>
<feature type="transmembrane region" description="Helical" evidence="1">
    <location>
        <begin position="227"/>
        <end position="252"/>
    </location>
</feature>
<feature type="transmembrane region" description="Helical" evidence="1">
    <location>
        <begin position="123"/>
        <end position="151"/>
    </location>
</feature>
<reference evidence="2 3" key="1">
    <citation type="submission" date="2016-10" db="EMBL/GenBank/DDBJ databases">
        <authorList>
            <person name="de Groot N.N."/>
        </authorList>
    </citation>
    <scope>NUCLEOTIDE SEQUENCE [LARGE SCALE GENOMIC DNA]</scope>
    <source>
        <strain evidence="2 3">BS3662</strain>
    </source>
</reference>
<feature type="transmembrane region" description="Helical" evidence="1">
    <location>
        <begin position="51"/>
        <end position="71"/>
    </location>
</feature>
<feature type="transmembrane region" description="Helical" evidence="1">
    <location>
        <begin position="163"/>
        <end position="181"/>
    </location>
</feature>
<dbReference type="RefSeq" id="WP_084317925.1">
    <property type="nucleotide sequence ID" value="NZ_FNTY01000002.1"/>
</dbReference>
<evidence type="ECO:0000313" key="2">
    <source>
        <dbReference type="EMBL" id="SEE41347.1"/>
    </source>
</evidence>
<dbReference type="Proteomes" id="UP000198985">
    <property type="component" value="Unassembled WGS sequence"/>
</dbReference>
<sequence>MLDPTFTHPPSDLLMPATAQLWTTILYGVGALLFVLLALRLAFRERSLLPLLLLAGAALTLYLEPVVDLLGNALHPQIGQFNLITTNGHPVPWAVLIGYLWYFAGAPLLCYSMLKQRNLTQRFVWGIFGSVVLSAALVEQIPLHFGVWLYYGEQLPKIGYMPIWWMFANTSAVLVPFILIYKLYPRLQGWRQLLVVGLMPSGAFMGHAAAGWPMYNLLGTDTSQLPALALYLCSAATVALAVLTVGTLMAVADIPNR</sequence>
<feature type="transmembrane region" description="Helical" evidence="1">
    <location>
        <begin position="193"/>
        <end position="215"/>
    </location>
</feature>
<accession>A0A1H5IMI8</accession>
<proteinExistence type="predicted"/>
<keyword evidence="1" id="KW-0812">Transmembrane</keyword>
<keyword evidence="1" id="KW-1133">Transmembrane helix</keyword>
<feature type="transmembrane region" description="Helical" evidence="1">
    <location>
        <begin position="91"/>
        <end position="111"/>
    </location>
</feature>
<organism evidence="2 3">
    <name type="scientific">Pseudomonas migulae</name>
    <dbReference type="NCBI Taxonomy" id="78543"/>
    <lineage>
        <taxon>Bacteria</taxon>
        <taxon>Pseudomonadati</taxon>
        <taxon>Pseudomonadota</taxon>
        <taxon>Gammaproteobacteria</taxon>
        <taxon>Pseudomonadales</taxon>
        <taxon>Pseudomonadaceae</taxon>
        <taxon>Pseudomonas</taxon>
    </lineage>
</organism>
<name>A0A1H5IMI8_9PSED</name>
<evidence type="ECO:0000313" key="3">
    <source>
        <dbReference type="Proteomes" id="UP000198985"/>
    </source>
</evidence>
<keyword evidence="1" id="KW-0472">Membrane</keyword>
<protein>
    <submittedName>
        <fullName evidence="2">Uncharacterized protein</fullName>
    </submittedName>
</protein>
<dbReference type="EMBL" id="FNTY01000002">
    <property type="protein sequence ID" value="SEE41347.1"/>
    <property type="molecule type" value="Genomic_DNA"/>
</dbReference>
<feature type="transmembrane region" description="Helical" evidence="1">
    <location>
        <begin position="20"/>
        <end position="39"/>
    </location>
</feature>